<organism evidence="2 3">
    <name type="scientific">Bacteroides uniformis</name>
    <dbReference type="NCBI Taxonomy" id="820"/>
    <lineage>
        <taxon>Bacteria</taxon>
        <taxon>Pseudomonadati</taxon>
        <taxon>Bacteroidota</taxon>
        <taxon>Bacteroidia</taxon>
        <taxon>Bacteroidales</taxon>
        <taxon>Bacteroidaceae</taxon>
        <taxon>Bacteroides</taxon>
    </lineage>
</organism>
<evidence type="ECO:0000313" key="3">
    <source>
        <dbReference type="Proteomes" id="UP000284022"/>
    </source>
</evidence>
<dbReference type="InterPro" id="IPR002734">
    <property type="entry name" value="RibDG_C"/>
</dbReference>
<dbReference type="InterPro" id="IPR024072">
    <property type="entry name" value="DHFR-like_dom_sf"/>
</dbReference>
<dbReference type="EMBL" id="QRXV01000022">
    <property type="protein sequence ID" value="RGU36163.1"/>
    <property type="molecule type" value="Genomic_DNA"/>
</dbReference>
<dbReference type="GO" id="GO:0008703">
    <property type="term" value="F:5-amino-6-(5-phosphoribosylamino)uracil reductase activity"/>
    <property type="evidence" value="ECO:0007669"/>
    <property type="project" value="InterPro"/>
</dbReference>
<dbReference type="PANTHER" id="PTHR38011:SF11">
    <property type="entry name" value="2,5-DIAMINO-6-RIBOSYLAMINO-4(3H)-PYRIMIDINONE 5'-PHOSPHATE REDUCTASE"/>
    <property type="match status" value="1"/>
</dbReference>
<gene>
    <name evidence="2" type="ORF">DWW83_17980</name>
</gene>
<dbReference type="AlphaFoldDB" id="A0A412SES9"/>
<name>A0A412SES9_BACUN</name>
<dbReference type="Pfam" id="PF01872">
    <property type="entry name" value="RibD_C"/>
    <property type="match status" value="1"/>
</dbReference>
<feature type="domain" description="Bacterial bifunctional deaminase-reductase C-terminal" evidence="1">
    <location>
        <begin position="4"/>
        <end position="171"/>
    </location>
</feature>
<dbReference type="Gene3D" id="3.40.430.10">
    <property type="entry name" value="Dihydrofolate Reductase, subunit A"/>
    <property type="match status" value="1"/>
</dbReference>
<evidence type="ECO:0000259" key="1">
    <source>
        <dbReference type="Pfam" id="PF01872"/>
    </source>
</evidence>
<dbReference type="PANTHER" id="PTHR38011">
    <property type="entry name" value="DIHYDROFOLATE REDUCTASE FAMILY PROTEIN (AFU_ORTHOLOGUE AFUA_8G06820)"/>
    <property type="match status" value="1"/>
</dbReference>
<dbReference type="InterPro" id="IPR050765">
    <property type="entry name" value="Riboflavin_Biosynth_HTPR"/>
</dbReference>
<dbReference type="Proteomes" id="UP000284022">
    <property type="component" value="Unassembled WGS sequence"/>
</dbReference>
<dbReference type="RefSeq" id="WP_032951662.1">
    <property type="nucleotide sequence ID" value="NZ_JAHOJB010000025.1"/>
</dbReference>
<dbReference type="GO" id="GO:0009231">
    <property type="term" value="P:riboflavin biosynthetic process"/>
    <property type="evidence" value="ECO:0007669"/>
    <property type="project" value="InterPro"/>
</dbReference>
<dbReference type="SUPFAM" id="SSF53597">
    <property type="entry name" value="Dihydrofolate reductase-like"/>
    <property type="match status" value="1"/>
</dbReference>
<reference evidence="2 3" key="1">
    <citation type="submission" date="2018-08" db="EMBL/GenBank/DDBJ databases">
        <title>A genome reference for cultivated species of the human gut microbiota.</title>
        <authorList>
            <person name="Zou Y."/>
            <person name="Xue W."/>
            <person name="Luo G."/>
        </authorList>
    </citation>
    <scope>NUCLEOTIDE SEQUENCE [LARGE SCALE GENOMIC DNA]</scope>
    <source>
        <strain evidence="2 3">AF17-20</strain>
    </source>
</reference>
<evidence type="ECO:0000313" key="2">
    <source>
        <dbReference type="EMBL" id="RGU36163.1"/>
    </source>
</evidence>
<sequence>MKKKIKLYIAVSLDGYIARPDGNLDWLTKYPMPTGTEYGYKDLMDSIDTIIMGGKTYRAVLDMDFEWPYSDKACYIVSHRNTNLTPTKNVKFITENVVETVKALKQQDGKDIWLVGGGQVITLLLNHDLVDEMQICYIPVILGNGIPLFPNQPKESTWKFAGSEAYDSGIVKITYVIG</sequence>
<accession>A0A412SES9</accession>
<protein>
    <submittedName>
        <fullName evidence="2">Dihydrofolate reductase</fullName>
    </submittedName>
</protein>
<comment type="caution">
    <text evidence="2">The sequence shown here is derived from an EMBL/GenBank/DDBJ whole genome shotgun (WGS) entry which is preliminary data.</text>
</comment>
<proteinExistence type="predicted"/>